<reference evidence="1 2" key="1">
    <citation type="submission" date="2015-07" db="EMBL/GenBank/DDBJ databases">
        <title>The genome of Habropoda laboriosa.</title>
        <authorList>
            <person name="Pan H."/>
            <person name="Kapheim K."/>
        </authorList>
    </citation>
    <scope>NUCLEOTIDE SEQUENCE [LARGE SCALE GENOMIC DNA]</scope>
    <source>
        <strain evidence="1">0110345459</strain>
    </source>
</reference>
<sequence>NVISDKRLWITIYSGLYSTCVLKKLEEKGMSIHSIIKAMKLGLISLSYCELLYFKDFKVEPYILEFKGMWSSKLSDELILNLRPTGLCEIECWNIIIHGVMLQSPSILRHLILSGIDVPGILNWKSPINFASSKIIEFLRHIEIEENIIQLVEYHGINEETEQMLVDLGLNEMEEKISNMEEIICECSLTILEPSSSSLKITENIFKMDSSKSSSSFIDASDDFQQCTCQCYLSAKNKTIDEMIAERNDYLRYLPLAWVMARTLKYKPTEPIHFMAYELLRWARGNVPQNKKDNLQQLIALATITMDHKFVKKRLEEEELIKKLNEKAMENIPCNFCRDYQELYRIKKRCWKCIKRPLRKFESCEFSEMCTSCKINVSDKSDDHSLPPYLESTKCEY</sequence>
<proteinExistence type="predicted"/>
<keyword evidence="2" id="KW-1185">Reference proteome</keyword>
<dbReference type="OrthoDB" id="7552879at2759"/>
<accession>A0A0L7R093</accession>
<dbReference type="Proteomes" id="UP000053825">
    <property type="component" value="Unassembled WGS sequence"/>
</dbReference>
<dbReference type="AlphaFoldDB" id="A0A0L7R093"/>
<gene>
    <name evidence="1" type="ORF">WH47_01457</name>
</gene>
<feature type="non-terminal residue" evidence="1">
    <location>
        <position position="1"/>
    </location>
</feature>
<evidence type="ECO:0000313" key="1">
    <source>
        <dbReference type="EMBL" id="KOC64289.1"/>
    </source>
</evidence>
<evidence type="ECO:0000313" key="2">
    <source>
        <dbReference type="Proteomes" id="UP000053825"/>
    </source>
</evidence>
<dbReference type="EMBL" id="KQ414670">
    <property type="protein sequence ID" value="KOC64289.1"/>
    <property type="molecule type" value="Genomic_DNA"/>
</dbReference>
<name>A0A0L7R093_9HYME</name>
<organism evidence="1 2">
    <name type="scientific">Habropoda laboriosa</name>
    <dbReference type="NCBI Taxonomy" id="597456"/>
    <lineage>
        <taxon>Eukaryota</taxon>
        <taxon>Metazoa</taxon>
        <taxon>Ecdysozoa</taxon>
        <taxon>Arthropoda</taxon>
        <taxon>Hexapoda</taxon>
        <taxon>Insecta</taxon>
        <taxon>Pterygota</taxon>
        <taxon>Neoptera</taxon>
        <taxon>Endopterygota</taxon>
        <taxon>Hymenoptera</taxon>
        <taxon>Apocrita</taxon>
        <taxon>Aculeata</taxon>
        <taxon>Apoidea</taxon>
        <taxon>Anthophila</taxon>
        <taxon>Apidae</taxon>
        <taxon>Habropoda</taxon>
    </lineage>
</organism>
<protein>
    <submittedName>
        <fullName evidence="1">Uncharacterized protein</fullName>
    </submittedName>
</protein>